<evidence type="ECO:0000256" key="3">
    <source>
        <dbReference type="ARBA" id="ARBA00023163"/>
    </source>
</evidence>
<feature type="domain" description="HTH gntR-type" evidence="4">
    <location>
        <begin position="5"/>
        <end position="73"/>
    </location>
</feature>
<dbReference type="EMBL" id="BQNJ01000002">
    <property type="protein sequence ID" value="GKH02643.1"/>
    <property type="molecule type" value="Genomic_DNA"/>
</dbReference>
<name>A0AA37JKC5_9FIRM</name>
<dbReference type="PANTHER" id="PTHR43537">
    <property type="entry name" value="TRANSCRIPTIONAL REGULATOR, GNTR FAMILY"/>
    <property type="match status" value="1"/>
</dbReference>
<feature type="domain" description="HTH gntR-type" evidence="4">
    <location>
        <begin position="248"/>
        <end position="316"/>
    </location>
</feature>
<dbReference type="GO" id="GO:0003677">
    <property type="term" value="F:DNA binding"/>
    <property type="evidence" value="ECO:0007669"/>
    <property type="project" value="UniProtKB-KW"/>
</dbReference>
<accession>A0AA37JKC5</accession>
<gene>
    <name evidence="5" type="ORF">CE91St55_46240</name>
</gene>
<dbReference type="SUPFAM" id="SSF46785">
    <property type="entry name" value="Winged helix' DNA-binding domain"/>
    <property type="match status" value="2"/>
</dbReference>
<evidence type="ECO:0000313" key="6">
    <source>
        <dbReference type="Proteomes" id="UP001055091"/>
    </source>
</evidence>
<dbReference type="RefSeq" id="WP_118040236.1">
    <property type="nucleotide sequence ID" value="NZ_BQNJ01000002.1"/>
</dbReference>
<dbReference type="Gene3D" id="1.10.10.10">
    <property type="entry name" value="Winged helix-like DNA-binding domain superfamily/Winged helix DNA-binding domain"/>
    <property type="match status" value="2"/>
</dbReference>
<dbReference type="GO" id="GO:0003700">
    <property type="term" value="F:DNA-binding transcription factor activity"/>
    <property type="evidence" value="ECO:0007669"/>
    <property type="project" value="InterPro"/>
</dbReference>
<dbReference type="PROSITE" id="PS50949">
    <property type="entry name" value="HTH_GNTR"/>
    <property type="match status" value="2"/>
</dbReference>
<comment type="caution">
    <text evidence="5">The sequence shown here is derived from an EMBL/GenBank/DDBJ whole genome shotgun (WGS) entry which is preliminary data.</text>
</comment>
<dbReference type="Proteomes" id="UP001055091">
    <property type="component" value="Unassembled WGS sequence"/>
</dbReference>
<dbReference type="Pfam" id="PF00392">
    <property type="entry name" value="GntR"/>
    <property type="match status" value="2"/>
</dbReference>
<protein>
    <recommendedName>
        <fullName evidence="4">HTH gntR-type domain-containing protein</fullName>
    </recommendedName>
</protein>
<dbReference type="AlphaFoldDB" id="A0AA37JKC5"/>
<evidence type="ECO:0000313" key="5">
    <source>
        <dbReference type="EMBL" id="GKH02643.1"/>
    </source>
</evidence>
<dbReference type="SMART" id="SM00345">
    <property type="entry name" value="HTH_GNTR"/>
    <property type="match status" value="2"/>
</dbReference>
<organism evidence="5 6">
    <name type="scientific">Hungatella hathewayi</name>
    <dbReference type="NCBI Taxonomy" id="154046"/>
    <lineage>
        <taxon>Bacteria</taxon>
        <taxon>Bacillati</taxon>
        <taxon>Bacillota</taxon>
        <taxon>Clostridia</taxon>
        <taxon>Lachnospirales</taxon>
        <taxon>Lachnospiraceae</taxon>
        <taxon>Hungatella</taxon>
    </lineage>
</organism>
<dbReference type="InterPro" id="IPR036390">
    <property type="entry name" value="WH_DNA-bd_sf"/>
</dbReference>
<reference evidence="5" key="1">
    <citation type="submission" date="2022-01" db="EMBL/GenBank/DDBJ databases">
        <title>Novel bile acid biosynthetic pathways are enriched in the microbiome of centenarians.</title>
        <authorList>
            <person name="Sato Y."/>
            <person name="Atarashi K."/>
            <person name="Plichta R.D."/>
            <person name="Arai Y."/>
            <person name="Sasajima S."/>
            <person name="Kearney M.S."/>
            <person name="Suda W."/>
            <person name="Takeshita K."/>
            <person name="Sasaki T."/>
            <person name="Okamoto S."/>
            <person name="Skelly N.A."/>
            <person name="Okamura Y."/>
            <person name="Vlamakis H."/>
            <person name="Li Y."/>
            <person name="Tanoue T."/>
            <person name="Takei H."/>
            <person name="Nittono H."/>
            <person name="Narushima S."/>
            <person name="Irie J."/>
            <person name="Itoh H."/>
            <person name="Moriya K."/>
            <person name="Sugiura Y."/>
            <person name="Suematsu M."/>
            <person name="Moritoki N."/>
            <person name="Shibata S."/>
            <person name="Littman R.D."/>
            <person name="Fischbach A.M."/>
            <person name="Uwamino Y."/>
            <person name="Inoue T."/>
            <person name="Honda A."/>
            <person name="Hattori M."/>
            <person name="Murai T."/>
            <person name="Xavier J.R."/>
            <person name="Hirose N."/>
            <person name="Honda K."/>
        </authorList>
    </citation>
    <scope>NUCLEOTIDE SEQUENCE</scope>
    <source>
        <strain evidence="5">CE91-St55</strain>
    </source>
</reference>
<keyword evidence="1" id="KW-0805">Transcription regulation</keyword>
<evidence type="ECO:0000256" key="2">
    <source>
        <dbReference type="ARBA" id="ARBA00023125"/>
    </source>
</evidence>
<keyword evidence="2" id="KW-0238">DNA-binding</keyword>
<evidence type="ECO:0000256" key="1">
    <source>
        <dbReference type="ARBA" id="ARBA00023015"/>
    </source>
</evidence>
<proteinExistence type="predicted"/>
<dbReference type="CDD" id="cd07377">
    <property type="entry name" value="WHTH_GntR"/>
    <property type="match status" value="2"/>
</dbReference>
<evidence type="ECO:0000259" key="4">
    <source>
        <dbReference type="PROSITE" id="PS50949"/>
    </source>
</evidence>
<sequence>MKNDVVKYERICEILKNKIICGLLPPGTALPGRAKLCREFHTSERTVRRAVEVLVQEGFLEVVPKKRPVVACGYLDKRREEQDERETSDAVAANDILKSGILLCYPVNRRGMLLCRGDDWKTPETIVANMNPDDPTGFWRLSNRLWRFFICRNENELALRAVDSLGLGEVDPLPGTRENRIDYLKSLKELIQTIKRGGRPEEVHFDALFSLYGIVIDRIEGEPVCRVTPDSPLRVGTKNFEQQFRRSQERYSSVYLDILGLIAMGRYQPGDRLPTHEQLQEIYGVSIDTTIRAIRVLQDWGVVTAAPRNGIFVAKDLEGLRKIYIAPEQIAGHVRRYFDSLQLVALTVEGVAEHAALHAKPDETRRMLALMERQWNDPFCHQLIPLTLLEFITDHIRYNALKSVYELLLKNFSIGRGIPKLVQKDKTPVNSELYRQCMEAAGMLKAGEEKRFAARAAGIFQQIHRLVIQECKRLGYWESAGNVYDGTALWK</sequence>
<keyword evidence="3" id="KW-0804">Transcription</keyword>
<dbReference type="PANTHER" id="PTHR43537:SF5">
    <property type="entry name" value="UXU OPERON TRANSCRIPTIONAL REGULATOR"/>
    <property type="match status" value="1"/>
</dbReference>
<dbReference type="InterPro" id="IPR000524">
    <property type="entry name" value="Tscrpt_reg_HTH_GntR"/>
</dbReference>
<dbReference type="InterPro" id="IPR036388">
    <property type="entry name" value="WH-like_DNA-bd_sf"/>
</dbReference>